<dbReference type="RefSeq" id="WP_088984878.1">
    <property type="nucleotide sequence ID" value="NZ_LT607413.1"/>
</dbReference>
<evidence type="ECO:0000256" key="3">
    <source>
        <dbReference type="ARBA" id="ARBA00013368"/>
    </source>
</evidence>
<evidence type="ECO:0000313" key="5">
    <source>
        <dbReference type="EMBL" id="SCF40350.1"/>
    </source>
</evidence>
<dbReference type="Gene3D" id="3.40.50.300">
    <property type="entry name" value="P-loop containing nucleotide triphosphate hydrolases"/>
    <property type="match status" value="2"/>
</dbReference>
<comment type="similarity">
    <text evidence="1">Belongs to the SMC family. SbcC subfamily.</text>
</comment>
<evidence type="ECO:0000259" key="4">
    <source>
        <dbReference type="Pfam" id="PF13476"/>
    </source>
</evidence>
<keyword evidence="5" id="KW-0378">Hydrolase</keyword>
<organism evidence="5 6">
    <name type="scientific">Micromonospora echinospora</name>
    <name type="common">Micromonospora purpurea</name>
    <dbReference type="NCBI Taxonomy" id="1877"/>
    <lineage>
        <taxon>Bacteria</taxon>
        <taxon>Bacillati</taxon>
        <taxon>Actinomycetota</taxon>
        <taxon>Actinomycetes</taxon>
        <taxon>Micromonosporales</taxon>
        <taxon>Micromonosporaceae</taxon>
        <taxon>Micromonospora</taxon>
    </lineage>
</organism>
<proteinExistence type="inferred from homology"/>
<protein>
    <recommendedName>
        <fullName evidence="3">Nuclease SbcCD subunit C</fullName>
    </recommendedName>
</protein>
<dbReference type="Pfam" id="PF13476">
    <property type="entry name" value="AAA_23"/>
    <property type="match status" value="1"/>
</dbReference>
<dbReference type="PANTHER" id="PTHR32114">
    <property type="entry name" value="ABC TRANSPORTER ABCH.3"/>
    <property type="match status" value="1"/>
</dbReference>
<evidence type="ECO:0000313" key="6">
    <source>
        <dbReference type="Proteomes" id="UP000198253"/>
    </source>
</evidence>
<keyword evidence="6" id="KW-1185">Reference proteome</keyword>
<gene>
    <name evidence="5" type="ORF">GA0070618_6330</name>
</gene>
<evidence type="ECO:0000256" key="1">
    <source>
        <dbReference type="ARBA" id="ARBA00006930"/>
    </source>
</evidence>
<dbReference type="GO" id="GO:0004527">
    <property type="term" value="F:exonuclease activity"/>
    <property type="evidence" value="ECO:0007669"/>
    <property type="project" value="UniProtKB-KW"/>
</dbReference>
<comment type="subunit">
    <text evidence="2">Heterodimer of SbcC and SbcD.</text>
</comment>
<name>A0A1C5A557_MICEC</name>
<dbReference type="PANTHER" id="PTHR32114:SF2">
    <property type="entry name" value="ABC TRANSPORTER ABCH.3"/>
    <property type="match status" value="1"/>
</dbReference>
<dbReference type="InterPro" id="IPR038729">
    <property type="entry name" value="Rad50/SbcC_AAA"/>
</dbReference>
<feature type="domain" description="Rad50/SbcC-type AAA" evidence="4">
    <location>
        <begin position="5"/>
        <end position="192"/>
    </location>
</feature>
<dbReference type="AlphaFoldDB" id="A0A1C5A557"/>
<dbReference type="OrthoDB" id="9795626at2"/>
<dbReference type="SUPFAM" id="SSF52540">
    <property type="entry name" value="P-loop containing nucleoside triphosphate hydrolases"/>
    <property type="match status" value="1"/>
</dbReference>
<sequence length="1016" mass="111263">MRLHRLTMTAFGPFPQTVSVDFEALTADGLFLIHGDTGAGKTTILDGICFALYGTVPGSRDDAKSLHSHHASPGRGPSVELDVTLTNRRLLITRTPEWTRPRKRGTGTTREGAHVEIIEQLPDQTQSFVTRDHREAADLITAEIGLDVHQFCQVVLLPQGGFARFLQASPDDRQGLLRHLFDIDIFTRAERWLADHRTQLGQQERAALGAIRDLTQRFAEVVKVEVPADLDKPDALVELEVWAALHRDRVGGLVEALTHSIAVGAAEEQRLDQARQAAATLAAQQHEYRAAVQQRDELTMRKPEREQWKRQVDLARAAAGLKPYLDQVDRRQDQLDRLRRKAFEHLESLPADVTVLPGHTSSPGPDCWDAVDVAHLDLDALTRAEQTRTAQLHAAEGAIDSEARRTKLLRQQTTVSKKLEDLASRSEKVNALLAELPTQHAAVAARQEQALAVAAGQAAAELLLAEAQKQTKACKRRDDLAGQLTTAQEERRAAIDRHQAAEARHLDVRQRRLAGMAAELAGELRPGQPCGVCGSPEHPDPAGAAADAVSAADEELAEAEAGERLNERRSAEITVERINAQLKEVTEAAGDLTTAQATSKATEARKSVRAATEAAKLAKELGAQLETLDVLLADQHREAAEIGRDEAAATTQQAALTEQITELTETIDAIRGEDKSLRLRMTRLDRELAEIKAAASSLGEWRQAAKELSEAHREAHHHLHLSEFPDAVAARRAALANPELIELQERIDAFDSEYNKIAGRMQDPTLLAAAHEPPPDVDGSEQAYQTARQRATELHAQHGLAVRQHDRLKQLGPDLVNALAQWKPIRAEYEIGNRLAQLVEGKSTDSNTRMTLSTYVLTHRFRHVVMAANTRLGQVTYNRYLLRHVTESDTGRRAGRNGLGLSVIDAWTGQERRPATLSGGETFLVSLCLALGLSDVVLAEAGGTQLGSLFVDEGFGSLDQEALDQVLDALDALRSGGRTVGLVSHVAELRRRIPSRLHVRKTATGSSVLVEAQVLD</sequence>
<keyword evidence="5" id="KW-0269">Exonuclease</keyword>
<dbReference type="Pfam" id="PF13558">
    <property type="entry name" value="SbcC_Walker_B"/>
    <property type="match status" value="1"/>
</dbReference>
<keyword evidence="5" id="KW-0540">Nuclease</keyword>
<dbReference type="InParanoid" id="A0A1C5A557"/>
<evidence type="ECO:0000256" key="2">
    <source>
        <dbReference type="ARBA" id="ARBA00011322"/>
    </source>
</evidence>
<accession>A0A1C5A557</accession>
<dbReference type="GO" id="GO:0006302">
    <property type="term" value="P:double-strand break repair"/>
    <property type="evidence" value="ECO:0007669"/>
    <property type="project" value="InterPro"/>
</dbReference>
<dbReference type="InterPro" id="IPR027417">
    <property type="entry name" value="P-loop_NTPase"/>
</dbReference>
<dbReference type="EMBL" id="LT607413">
    <property type="protein sequence ID" value="SCF40350.1"/>
    <property type="molecule type" value="Genomic_DNA"/>
</dbReference>
<reference evidence="6" key="1">
    <citation type="submission" date="2016-06" db="EMBL/GenBank/DDBJ databases">
        <authorList>
            <person name="Varghese N."/>
            <person name="Submissions Spin"/>
        </authorList>
    </citation>
    <scope>NUCLEOTIDE SEQUENCE [LARGE SCALE GENOMIC DNA]</scope>
    <source>
        <strain evidence="6">DSM 43816</strain>
    </source>
</reference>
<dbReference type="GO" id="GO:0016887">
    <property type="term" value="F:ATP hydrolysis activity"/>
    <property type="evidence" value="ECO:0007669"/>
    <property type="project" value="InterPro"/>
</dbReference>
<dbReference type="Proteomes" id="UP000198253">
    <property type="component" value="Chromosome I"/>
</dbReference>